<dbReference type="AlphaFoldDB" id="A0ABD5Y2E8"/>
<keyword evidence="1" id="KW-1133">Transmembrane helix</keyword>
<proteinExistence type="predicted"/>
<dbReference type="Pfam" id="PF26472">
    <property type="entry name" value="DUF8147"/>
    <property type="match status" value="1"/>
</dbReference>
<feature type="transmembrane region" description="Helical" evidence="1">
    <location>
        <begin position="38"/>
        <end position="64"/>
    </location>
</feature>
<comment type="caution">
    <text evidence="3">The sequence shown here is derived from an EMBL/GenBank/DDBJ whole genome shotgun (WGS) entry which is preliminary data.</text>
</comment>
<evidence type="ECO:0000256" key="1">
    <source>
        <dbReference type="SAM" id="Phobius"/>
    </source>
</evidence>
<keyword evidence="4" id="KW-1185">Reference proteome</keyword>
<feature type="transmembrane region" description="Helical" evidence="1">
    <location>
        <begin position="76"/>
        <end position="98"/>
    </location>
</feature>
<dbReference type="GeneID" id="78820194"/>
<dbReference type="InterPro" id="IPR058460">
    <property type="entry name" value="DUF8147"/>
</dbReference>
<name>A0ABD5Y2E8_9EURY</name>
<dbReference type="RefSeq" id="WP_274325491.1">
    <property type="nucleotide sequence ID" value="NZ_CP118158.1"/>
</dbReference>
<evidence type="ECO:0000313" key="4">
    <source>
        <dbReference type="Proteomes" id="UP001596432"/>
    </source>
</evidence>
<evidence type="ECO:0000259" key="2">
    <source>
        <dbReference type="Pfam" id="PF26472"/>
    </source>
</evidence>
<organism evidence="3 4">
    <name type="scientific">Halosimplex aquaticum</name>
    <dbReference type="NCBI Taxonomy" id="3026162"/>
    <lineage>
        <taxon>Archaea</taxon>
        <taxon>Methanobacteriati</taxon>
        <taxon>Methanobacteriota</taxon>
        <taxon>Stenosarchaea group</taxon>
        <taxon>Halobacteria</taxon>
        <taxon>Halobacteriales</taxon>
        <taxon>Haloarculaceae</taxon>
        <taxon>Halosimplex</taxon>
    </lineage>
</organism>
<dbReference type="EMBL" id="JBHTAS010000001">
    <property type="protein sequence ID" value="MFC7139924.1"/>
    <property type="molecule type" value="Genomic_DNA"/>
</dbReference>
<sequence length="348" mass="37951">MYSLDRETLRNGTLAFIAGVVTFAVIAVALTAVLDPLIWPSLLVGLPVGFVAGTAAAVLTFAFLTRGPGRREYWRTVGLGTIIVVVVFGLLLGGLSVLGQDRVAASYDSTYEYEVAFDTNGTLEEPTIYVPAPVANDSTRLAEVFVEDVRYERYGPVGRDGGDGPAPVNFTYELVETDHGPMVAISADHIEVSRYYYRTVENETMGWTEPVSPDEYDPTDPSMGVSHDGSFAFTVRLTAEASVDTADPFGDEPLLSPQYDRTAVDCLDQRFDTQQCYAYDTRVFADYGADDGTTVTVSAGVFGRNEWFSGGWTGNEYRDRVAVELRGPQSGWHVAGGELETGTGRYRR</sequence>
<accession>A0ABD5Y2E8</accession>
<keyword evidence="1" id="KW-0812">Transmembrane</keyword>
<reference evidence="3 4" key="1">
    <citation type="journal article" date="2019" name="Int. J. Syst. Evol. Microbiol.">
        <title>The Global Catalogue of Microorganisms (GCM) 10K type strain sequencing project: providing services to taxonomists for standard genome sequencing and annotation.</title>
        <authorList>
            <consortium name="The Broad Institute Genomics Platform"/>
            <consortium name="The Broad Institute Genome Sequencing Center for Infectious Disease"/>
            <person name="Wu L."/>
            <person name="Ma J."/>
        </authorList>
    </citation>
    <scope>NUCLEOTIDE SEQUENCE [LARGE SCALE GENOMIC DNA]</scope>
    <source>
        <strain evidence="3 4">XZYJT29</strain>
    </source>
</reference>
<keyword evidence="1" id="KW-0472">Membrane</keyword>
<protein>
    <recommendedName>
        <fullName evidence="2">DUF8147 domain-containing protein</fullName>
    </recommendedName>
</protein>
<feature type="transmembrane region" description="Helical" evidence="1">
    <location>
        <begin position="12"/>
        <end position="32"/>
    </location>
</feature>
<evidence type="ECO:0000313" key="3">
    <source>
        <dbReference type="EMBL" id="MFC7139924.1"/>
    </source>
</evidence>
<feature type="domain" description="DUF8147" evidence="2">
    <location>
        <begin position="9"/>
        <end position="98"/>
    </location>
</feature>
<dbReference type="Proteomes" id="UP001596432">
    <property type="component" value="Unassembled WGS sequence"/>
</dbReference>
<gene>
    <name evidence="3" type="ORF">ACFQMA_08765</name>
</gene>